<reference evidence="2" key="1">
    <citation type="journal article" date="2014" name="Front. Microbiol.">
        <title>High frequency of phylogenetically diverse reductive dehalogenase-homologous genes in deep subseafloor sedimentary metagenomes.</title>
        <authorList>
            <person name="Kawai M."/>
            <person name="Futagami T."/>
            <person name="Toyoda A."/>
            <person name="Takaki Y."/>
            <person name="Nishi S."/>
            <person name="Hori S."/>
            <person name="Arai W."/>
            <person name="Tsubouchi T."/>
            <person name="Morono Y."/>
            <person name="Uchiyama I."/>
            <person name="Ito T."/>
            <person name="Fujiyama A."/>
            <person name="Inagaki F."/>
            <person name="Takami H."/>
        </authorList>
    </citation>
    <scope>NUCLEOTIDE SEQUENCE</scope>
    <source>
        <strain evidence="2">Expedition CK06-06</strain>
    </source>
</reference>
<dbReference type="PANTHER" id="PTHR47957">
    <property type="entry name" value="ATP-DEPENDENT HELICASE HRQ1"/>
    <property type="match status" value="1"/>
</dbReference>
<organism evidence="2">
    <name type="scientific">marine sediment metagenome</name>
    <dbReference type="NCBI Taxonomy" id="412755"/>
    <lineage>
        <taxon>unclassified sequences</taxon>
        <taxon>metagenomes</taxon>
        <taxon>ecological metagenomes</taxon>
    </lineage>
</organism>
<evidence type="ECO:0000313" key="2">
    <source>
        <dbReference type="EMBL" id="GAI93508.1"/>
    </source>
</evidence>
<dbReference type="AlphaFoldDB" id="X1SKP8"/>
<dbReference type="PANTHER" id="PTHR47957:SF3">
    <property type="entry name" value="ATP-DEPENDENT HELICASE HRQ1"/>
    <property type="match status" value="1"/>
</dbReference>
<dbReference type="Pfam" id="PF09369">
    <property type="entry name" value="MZB"/>
    <property type="match status" value="1"/>
</dbReference>
<dbReference type="GO" id="GO:0005634">
    <property type="term" value="C:nucleus"/>
    <property type="evidence" value="ECO:0007669"/>
    <property type="project" value="TreeGrafter"/>
</dbReference>
<feature type="non-terminal residue" evidence="2">
    <location>
        <position position="1"/>
    </location>
</feature>
<dbReference type="GO" id="GO:0006289">
    <property type="term" value="P:nucleotide-excision repair"/>
    <property type="evidence" value="ECO:0007669"/>
    <property type="project" value="TreeGrafter"/>
</dbReference>
<name>X1SKP8_9ZZZZ</name>
<accession>X1SKP8</accession>
<sequence>TEALKTIDISIDEKRITQNRGIKTGLGKVDVTEYYTSYRIMQYEKKIDQLPLNLPPLNFPSIGFWFTIPNSIASNIRRAELDLAGGLHAIEHAMIAISPLHAICDPRDLGGVSTEHHRDTNEPTIFIYDGYMGGIGLSEKLFELLPELLVTTLNLIQDCKCEDGCPSCIYSSKCGNNNEPLDKQTAIILLKEMIKLHS</sequence>
<comment type="caution">
    <text evidence="2">The sequence shown here is derived from an EMBL/GenBank/DDBJ whole genome shotgun (WGS) entry which is preliminary data.</text>
</comment>
<evidence type="ECO:0000259" key="1">
    <source>
        <dbReference type="Pfam" id="PF09369"/>
    </source>
</evidence>
<proteinExistence type="predicted"/>
<dbReference type="EMBL" id="BARW01023249">
    <property type="protein sequence ID" value="GAI93508.1"/>
    <property type="molecule type" value="Genomic_DNA"/>
</dbReference>
<dbReference type="InterPro" id="IPR018973">
    <property type="entry name" value="MZB"/>
</dbReference>
<gene>
    <name evidence="2" type="ORF">S12H4_38598</name>
</gene>
<dbReference type="GO" id="GO:0036297">
    <property type="term" value="P:interstrand cross-link repair"/>
    <property type="evidence" value="ECO:0007669"/>
    <property type="project" value="TreeGrafter"/>
</dbReference>
<feature type="domain" description="MrfA-like Zn-binding" evidence="1">
    <location>
        <begin position="90"/>
        <end position="169"/>
    </location>
</feature>
<protein>
    <recommendedName>
        <fullName evidence="1">MrfA-like Zn-binding domain-containing protein</fullName>
    </recommendedName>
</protein>
<dbReference type="GO" id="GO:0043138">
    <property type="term" value="F:3'-5' DNA helicase activity"/>
    <property type="evidence" value="ECO:0007669"/>
    <property type="project" value="TreeGrafter"/>
</dbReference>